<dbReference type="AlphaFoldDB" id="X1MRT6"/>
<dbReference type="EMBL" id="BARV01003591">
    <property type="protein sequence ID" value="GAI09089.1"/>
    <property type="molecule type" value="Genomic_DNA"/>
</dbReference>
<proteinExistence type="predicted"/>
<comment type="caution">
    <text evidence="1">The sequence shown here is derived from an EMBL/GenBank/DDBJ whole genome shotgun (WGS) entry which is preliminary data.</text>
</comment>
<gene>
    <name evidence="1" type="ORF">S06H3_08491</name>
</gene>
<name>X1MRT6_9ZZZZ</name>
<accession>X1MRT6</accession>
<feature type="non-terminal residue" evidence="1">
    <location>
        <position position="1"/>
    </location>
</feature>
<organism evidence="1">
    <name type="scientific">marine sediment metagenome</name>
    <dbReference type="NCBI Taxonomy" id="412755"/>
    <lineage>
        <taxon>unclassified sequences</taxon>
        <taxon>metagenomes</taxon>
        <taxon>ecological metagenomes</taxon>
    </lineage>
</organism>
<sequence>DRGNIILQNIPNSEHPSILEASMSSSGMVKIFWRRKKIPELIIIKGKIIP</sequence>
<evidence type="ECO:0000313" key="1">
    <source>
        <dbReference type="EMBL" id="GAI09089.1"/>
    </source>
</evidence>
<reference evidence="1" key="1">
    <citation type="journal article" date="2014" name="Front. Microbiol.">
        <title>High frequency of phylogenetically diverse reductive dehalogenase-homologous genes in deep subseafloor sedimentary metagenomes.</title>
        <authorList>
            <person name="Kawai M."/>
            <person name="Futagami T."/>
            <person name="Toyoda A."/>
            <person name="Takaki Y."/>
            <person name="Nishi S."/>
            <person name="Hori S."/>
            <person name="Arai W."/>
            <person name="Tsubouchi T."/>
            <person name="Morono Y."/>
            <person name="Uchiyama I."/>
            <person name="Ito T."/>
            <person name="Fujiyama A."/>
            <person name="Inagaki F."/>
            <person name="Takami H."/>
        </authorList>
    </citation>
    <scope>NUCLEOTIDE SEQUENCE</scope>
    <source>
        <strain evidence="1">Expedition CK06-06</strain>
    </source>
</reference>
<protein>
    <submittedName>
        <fullName evidence="1">Uncharacterized protein</fullName>
    </submittedName>
</protein>